<dbReference type="EMBL" id="CAJPIZ010008782">
    <property type="protein sequence ID" value="CAG2111374.1"/>
    <property type="molecule type" value="Genomic_DNA"/>
</dbReference>
<proteinExistence type="predicted"/>
<keyword evidence="5" id="KW-0862">Zinc</keyword>
<evidence type="ECO:0000256" key="5">
    <source>
        <dbReference type="ARBA" id="ARBA00022833"/>
    </source>
</evidence>
<dbReference type="PANTHER" id="PTHR19818">
    <property type="entry name" value="ZINC FINGER PROTEIN ZIC AND GLI"/>
    <property type="match status" value="1"/>
</dbReference>
<reference evidence="11" key="1">
    <citation type="submission" date="2020-11" db="EMBL/GenBank/DDBJ databases">
        <authorList>
            <person name="Tran Van P."/>
        </authorList>
    </citation>
    <scope>NUCLEOTIDE SEQUENCE</scope>
</reference>
<keyword evidence="3" id="KW-0677">Repeat</keyword>
<dbReference type="OrthoDB" id="6537702at2759"/>
<keyword evidence="4 9" id="KW-0863">Zinc-finger</keyword>
<protein>
    <recommendedName>
        <fullName evidence="10">C2H2-type domain-containing protein</fullName>
    </recommendedName>
</protein>
<evidence type="ECO:0000313" key="12">
    <source>
        <dbReference type="Proteomes" id="UP000759131"/>
    </source>
</evidence>
<dbReference type="PROSITE" id="PS50157">
    <property type="entry name" value="ZINC_FINGER_C2H2_2"/>
    <property type="match status" value="5"/>
</dbReference>
<dbReference type="InterPro" id="IPR050329">
    <property type="entry name" value="GLI_C2H2-zinc-finger"/>
</dbReference>
<comment type="subcellular location">
    <subcellularLocation>
        <location evidence="1">Nucleus</location>
    </subcellularLocation>
</comment>
<dbReference type="GO" id="GO:0005634">
    <property type="term" value="C:nucleus"/>
    <property type="evidence" value="ECO:0007669"/>
    <property type="project" value="UniProtKB-SubCell"/>
</dbReference>
<dbReference type="SMART" id="SM00355">
    <property type="entry name" value="ZnF_C2H2"/>
    <property type="match status" value="8"/>
</dbReference>
<feature type="non-terminal residue" evidence="11">
    <location>
        <position position="1"/>
    </location>
</feature>
<keyword evidence="8" id="KW-0539">Nucleus</keyword>
<dbReference type="GO" id="GO:0008270">
    <property type="term" value="F:zinc ion binding"/>
    <property type="evidence" value="ECO:0007669"/>
    <property type="project" value="UniProtKB-KW"/>
</dbReference>
<keyword evidence="7" id="KW-0804">Transcription</keyword>
<keyword evidence="12" id="KW-1185">Reference proteome</keyword>
<dbReference type="EMBL" id="OC863357">
    <property type="protein sequence ID" value="CAD7630944.1"/>
    <property type="molecule type" value="Genomic_DNA"/>
</dbReference>
<dbReference type="Gene3D" id="3.30.160.60">
    <property type="entry name" value="Classic Zinc Finger"/>
    <property type="match status" value="4"/>
</dbReference>
<name>A0A7R9KXL0_9ACAR</name>
<dbReference type="Proteomes" id="UP000759131">
    <property type="component" value="Unassembled WGS sequence"/>
</dbReference>
<dbReference type="InterPro" id="IPR036236">
    <property type="entry name" value="Znf_C2H2_sf"/>
</dbReference>
<dbReference type="GO" id="GO:0045944">
    <property type="term" value="P:positive regulation of transcription by RNA polymerase II"/>
    <property type="evidence" value="ECO:0007669"/>
    <property type="project" value="UniProtKB-ARBA"/>
</dbReference>
<organism evidence="11">
    <name type="scientific">Medioppia subpectinata</name>
    <dbReference type="NCBI Taxonomy" id="1979941"/>
    <lineage>
        <taxon>Eukaryota</taxon>
        <taxon>Metazoa</taxon>
        <taxon>Ecdysozoa</taxon>
        <taxon>Arthropoda</taxon>
        <taxon>Chelicerata</taxon>
        <taxon>Arachnida</taxon>
        <taxon>Acari</taxon>
        <taxon>Acariformes</taxon>
        <taxon>Sarcoptiformes</taxon>
        <taxon>Oribatida</taxon>
        <taxon>Brachypylina</taxon>
        <taxon>Oppioidea</taxon>
        <taxon>Oppiidae</taxon>
        <taxon>Medioppia</taxon>
    </lineage>
</organism>
<evidence type="ECO:0000313" key="11">
    <source>
        <dbReference type="EMBL" id="CAD7630944.1"/>
    </source>
</evidence>
<keyword evidence="2" id="KW-0479">Metal-binding</keyword>
<feature type="domain" description="C2H2-type" evidence="10">
    <location>
        <begin position="250"/>
        <end position="279"/>
    </location>
</feature>
<dbReference type="Pfam" id="PF00096">
    <property type="entry name" value="zf-C2H2"/>
    <property type="match status" value="4"/>
</dbReference>
<dbReference type="PANTHER" id="PTHR19818:SF139">
    <property type="entry name" value="PAIR-RULE PROTEIN ODD-PAIRED"/>
    <property type="match status" value="1"/>
</dbReference>
<dbReference type="InterPro" id="IPR013087">
    <property type="entry name" value="Znf_C2H2_type"/>
</dbReference>
<dbReference type="GO" id="GO:0000978">
    <property type="term" value="F:RNA polymerase II cis-regulatory region sequence-specific DNA binding"/>
    <property type="evidence" value="ECO:0007669"/>
    <property type="project" value="TreeGrafter"/>
</dbReference>
<evidence type="ECO:0000256" key="1">
    <source>
        <dbReference type="ARBA" id="ARBA00004123"/>
    </source>
</evidence>
<dbReference type="GO" id="GO:0000981">
    <property type="term" value="F:DNA-binding transcription factor activity, RNA polymerase II-specific"/>
    <property type="evidence" value="ECO:0007669"/>
    <property type="project" value="TreeGrafter"/>
</dbReference>
<evidence type="ECO:0000259" key="10">
    <source>
        <dbReference type="PROSITE" id="PS50157"/>
    </source>
</evidence>
<feature type="domain" description="C2H2-type" evidence="10">
    <location>
        <begin position="159"/>
        <end position="189"/>
    </location>
</feature>
<evidence type="ECO:0000256" key="2">
    <source>
        <dbReference type="ARBA" id="ARBA00022723"/>
    </source>
</evidence>
<accession>A0A7R9KXL0</accession>
<feature type="non-terminal residue" evidence="11">
    <location>
        <position position="306"/>
    </location>
</feature>
<sequence length="306" mass="36537">YKHIKSLYLHKNTDHLNVRFVCDFNECHKSNLNEHMKRHLNIKSHKCIHNNCNQRFVTSSELKQHAFKQRKYNTGMENISVSESVLCEAIECENNDYFSINQTIDCNSCKISDKMLNNYHIITKSDDYLHCFWPKCQYKTTNKHCINSHQLIHSKIKQFKCDFNNCNKVFAHRAGLIRHNNVSHFNVKFICDFNECHKSFTTKQYLIRHKSCVHLNESKFKCNEENCGKSFGLKSNLIRHKRIHSVLKSFVCHFNDCDKRFAQKSELILHTKRHLNIKLHKCIHNNCNQRFVTKQELQNHYLKIHK</sequence>
<feature type="domain" description="C2H2-type" evidence="10">
    <location>
        <begin position="280"/>
        <end position="306"/>
    </location>
</feature>
<dbReference type="FunFam" id="3.30.160.60:FF:000012">
    <property type="entry name" value="RB-associated KRAB zinc finger protein-like"/>
    <property type="match status" value="1"/>
</dbReference>
<dbReference type="AlphaFoldDB" id="A0A7R9KXL0"/>
<dbReference type="PROSITE" id="PS00028">
    <property type="entry name" value="ZINC_FINGER_C2H2_1"/>
    <property type="match status" value="5"/>
</dbReference>
<evidence type="ECO:0000256" key="9">
    <source>
        <dbReference type="PROSITE-ProRule" id="PRU00042"/>
    </source>
</evidence>
<feature type="domain" description="C2H2-type" evidence="10">
    <location>
        <begin position="220"/>
        <end position="249"/>
    </location>
</feature>
<evidence type="ECO:0000256" key="4">
    <source>
        <dbReference type="ARBA" id="ARBA00022771"/>
    </source>
</evidence>
<evidence type="ECO:0000256" key="6">
    <source>
        <dbReference type="ARBA" id="ARBA00023015"/>
    </source>
</evidence>
<evidence type="ECO:0000256" key="3">
    <source>
        <dbReference type="ARBA" id="ARBA00022737"/>
    </source>
</evidence>
<dbReference type="SUPFAM" id="SSF57667">
    <property type="entry name" value="beta-beta-alpha zinc fingers"/>
    <property type="match status" value="4"/>
</dbReference>
<evidence type="ECO:0000256" key="8">
    <source>
        <dbReference type="ARBA" id="ARBA00023242"/>
    </source>
</evidence>
<feature type="domain" description="C2H2-type" evidence="10">
    <location>
        <begin position="189"/>
        <end position="219"/>
    </location>
</feature>
<evidence type="ECO:0000256" key="7">
    <source>
        <dbReference type="ARBA" id="ARBA00023163"/>
    </source>
</evidence>
<gene>
    <name evidence="11" type="ORF">OSB1V03_LOCUS11355</name>
</gene>
<keyword evidence="6" id="KW-0805">Transcription regulation</keyword>